<protein>
    <submittedName>
        <fullName evidence="3">SDR family oxidoreductase</fullName>
    </submittedName>
</protein>
<dbReference type="CDD" id="cd05233">
    <property type="entry name" value="SDR_c"/>
    <property type="match status" value="1"/>
</dbReference>
<dbReference type="RefSeq" id="WP_132116187.1">
    <property type="nucleotide sequence ID" value="NZ_SMJU01000004.1"/>
</dbReference>
<dbReference type="EMBL" id="SMJU01000004">
    <property type="protein sequence ID" value="TDB66991.1"/>
    <property type="molecule type" value="Genomic_DNA"/>
</dbReference>
<keyword evidence="2" id="KW-0560">Oxidoreductase</keyword>
<dbReference type="PANTHER" id="PTHR43477">
    <property type="entry name" value="DIHYDROANTICAPSIN 7-DEHYDROGENASE"/>
    <property type="match status" value="1"/>
</dbReference>
<dbReference type="SUPFAM" id="SSF51735">
    <property type="entry name" value="NAD(P)-binding Rossmann-fold domains"/>
    <property type="match status" value="1"/>
</dbReference>
<dbReference type="OrthoDB" id="9803333at2"/>
<name>A0A4R4KK79_9BACT</name>
<accession>A0A4R4KK79</accession>
<dbReference type="PANTHER" id="PTHR43477:SF1">
    <property type="entry name" value="DIHYDROANTICAPSIN 7-DEHYDROGENASE"/>
    <property type="match status" value="1"/>
</dbReference>
<sequence>MSKRFEQKNILIIGASTGIGHAIATHLLAEGAIVFVAGRSKPDLDVTFVPWDATQPDSAAFDSLPAVLDGLVYCPGTINLKPFNRLSVKDFSDDFQINTLGAVFVLQAVINRLKKAQGAGVVFFSSVAASTGLSFHASVSVSKSALEGLSVALSAEYADSGIRFNVVAPSLTDTPLAGKLLASDDKREASAKRHPLGRIGDPQDIASAAVFLLSNEASWITGQVLGVDGGLGKLK</sequence>
<comment type="caution">
    <text evidence="3">The sequence shown here is derived from an EMBL/GenBank/DDBJ whole genome shotgun (WGS) entry which is preliminary data.</text>
</comment>
<evidence type="ECO:0000313" key="4">
    <source>
        <dbReference type="Proteomes" id="UP000295706"/>
    </source>
</evidence>
<proteinExistence type="inferred from homology"/>
<dbReference type="Proteomes" id="UP000295706">
    <property type="component" value="Unassembled WGS sequence"/>
</dbReference>
<dbReference type="PRINTS" id="PR00081">
    <property type="entry name" value="GDHRDH"/>
</dbReference>
<keyword evidence="4" id="KW-1185">Reference proteome</keyword>
<gene>
    <name evidence="3" type="ORF">EZE20_07710</name>
</gene>
<dbReference type="InterPro" id="IPR002347">
    <property type="entry name" value="SDR_fam"/>
</dbReference>
<reference evidence="3 4" key="1">
    <citation type="submission" date="2019-02" db="EMBL/GenBank/DDBJ databases">
        <title>Arundinibacter roseus gen. nov., sp. nov., a new member of the family Cytophagaceae.</title>
        <authorList>
            <person name="Szuroczki S."/>
            <person name="Khayer B."/>
            <person name="Sproer C."/>
            <person name="Toumi M."/>
            <person name="Szabo A."/>
            <person name="Felfoldi T."/>
            <person name="Schumann P."/>
            <person name="Toth E."/>
        </authorList>
    </citation>
    <scope>NUCLEOTIDE SEQUENCE [LARGE SCALE GENOMIC DNA]</scope>
    <source>
        <strain evidence="3 4">DMA-k-7a</strain>
    </source>
</reference>
<dbReference type="GO" id="GO:0016491">
    <property type="term" value="F:oxidoreductase activity"/>
    <property type="evidence" value="ECO:0007669"/>
    <property type="project" value="UniProtKB-KW"/>
</dbReference>
<evidence type="ECO:0000256" key="2">
    <source>
        <dbReference type="ARBA" id="ARBA00023002"/>
    </source>
</evidence>
<dbReference type="InterPro" id="IPR036291">
    <property type="entry name" value="NAD(P)-bd_dom_sf"/>
</dbReference>
<dbReference type="InterPro" id="IPR051122">
    <property type="entry name" value="SDR_DHRS6-like"/>
</dbReference>
<organism evidence="3 4">
    <name type="scientific">Arundinibacter roseus</name>
    <dbReference type="NCBI Taxonomy" id="2070510"/>
    <lineage>
        <taxon>Bacteria</taxon>
        <taxon>Pseudomonadati</taxon>
        <taxon>Bacteroidota</taxon>
        <taxon>Cytophagia</taxon>
        <taxon>Cytophagales</taxon>
        <taxon>Spirosomataceae</taxon>
        <taxon>Arundinibacter</taxon>
    </lineage>
</organism>
<comment type="similarity">
    <text evidence="1">Belongs to the short-chain dehydrogenases/reductases (SDR) family.</text>
</comment>
<evidence type="ECO:0000256" key="1">
    <source>
        <dbReference type="ARBA" id="ARBA00006484"/>
    </source>
</evidence>
<dbReference type="Gene3D" id="3.40.50.720">
    <property type="entry name" value="NAD(P)-binding Rossmann-like Domain"/>
    <property type="match status" value="1"/>
</dbReference>
<evidence type="ECO:0000313" key="3">
    <source>
        <dbReference type="EMBL" id="TDB66991.1"/>
    </source>
</evidence>
<dbReference type="AlphaFoldDB" id="A0A4R4KK79"/>
<dbReference type="Pfam" id="PF13561">
    <property type="entry name" value="adh_short_C2"/>
    <property type="match status" value="1"/>
</dbReference>